<keyword evidence="6" id="KW-0479">Metal-binding</keyword>
<sequence length="273" mass="29710">MVAPSPSPVALVGLVVVAAGTLLALVYGVRELRLASHVLRSRPDAVLDAPDGGPIQLRGTAKPAGGRVRSPFTDTSCLASEYVVEEARDSKHGRSWTTIASGERYVPFRLDDGSGSVLIEPPGADFRLEEHARIDVDGGRAPPEPIRAFIDRTEDVDSQNRRLDLRLFELRTGTDRRFRERVLEPGEEILVLGTARYDTTVSRRSGEVNAAVGIDERVLSDSRWIRLRHRLFGYPFVVSDSTERRLGLRAGLRGGGAVVAAVAVIGLAIAWVL</sequence>
<keyword evidence="8" id="KW-0833">Ubl conjugation pathway</keyword>
<feature type="transmembrane region" description="Helical" evidence="12">
    <location>
        <begin position="6"/>
        <end position="29"/>
    </location>
</feature>
<evidence type="ECO:0000256" key="11">
    <source>
        <dbReference type="ARBA" id="ARBA00023136"/>
    </source>
</evidence>
<evidence type="ECO:0000256" key="2">
    <source>
        <dbReference type="ARBA" id="ARBA00004141"/>
    </source>
</evidence>
<dbReference type="GO" id="GO:0008270">
    <property type="term" value="F:zinc ion binding"/>
    <property type="evidence" value="ECO:0007669"/>
    <property type="project" value="UniProtKB-KW"/>
</dbReference>
<dbReference type="InterPro" id="IPR022170">
    <property type="entry name" value="MUL1-like"/>
</dbReference>
<evidence type="ECO:0000259" key="13">
    <source>
        <dbReference type="Pfam" id="PF12483"/>
    </source>
</evidence>
<keyword evidence="7" id="KW-0863">Zinc-finger</keyword>
<keyword evidence="11 12" id="KW-0472">Membrane</keyword>
<proteinExistence type="predicted"/>
<evidence type="ECO:0000256" key="1">
    <source>
        <dbReference type="ARBA" id="ARBA00000900"/>
    </source>
</evidence>
<evidence type="ECO:0000313" key="14">
    <source>
        <dbReference type="EMBL" id="MFC4543040.1"/>
    </source>
</evidence>
<dbReference type="AlphaFoldDB" id="A0ABD5PR60"/>
<evidence type="ECO:0000256" key="3">
    <source>
        <dbReference type="ARBA" id="ARBA00012483"/>
    </source>
</evidence>
<keyword evidence="15" id="KW-1185">Reference proteome</keyword>
<name>A0ABD5PR60_9EURY</name>
<protein>
    <recommendedName>
        <fullName evidence="3">RING-type E3 ubiquitin transferase</fullName>
        <ecNumber evidence="3">2.3.2.27</ecNumber>
    </recommendedName>
</protein>
<reference evidence="14 15" key="1">
    <citation type="journal article" date="2019" name="Int. J. Syst. Evol. Microbiol.">
        <title>The Global Catalogue of Microorganisms (GCM) 10K type strain sequencing project: providing services to taxonomists for standard genome sequencing and annotation.</title>
        <authorList>
            <consortium name="The Broad Institute Genomics Platform"/>
            <consortium name="The Broad Institute Genome Sequencing Center for Infectious Disease"/>
            <person name="Wu L."/>
            <person name="Ma J."/>
        </authorList>
    </citation>
    <scope>NUCLEOTIDE SEQUENCE [LARGE SCALE GENOMIC DNA]</scope>
    <source>
        <strain evidence="14 15">WLHS5</strain>
    </source>
</reference>
<evidence type="ECO:0000313" key="15">
    <source>
        <dbReference type="Proteomes" id="UP001595898"/>
    </source>
</evidence>
<evidence type="ECO:0000256" key="9">
    <source>
        <dbReference type="ARBA" id="ARBA00022833"/>
    </source>
</evidence>
<gene>
    <name evidence="14" type="ORF">ACFO5R_14015</name>
</gene>
<evidence type="ECO:0000256" key="12">
    <source>
        <dbReference type="SAM" id="Phobius"/>
    </source>
</evidence>
<comment type="subcellular location">
    <subcellularLocation>
        <location evidence="2">Membrane</location>
        <topology evidence="2">Multi-pass membrane protein</topology>
    </subcellularLocation>
</comment>
<dbReference type="GO" id="GO:0016020">
    <property type="term" value="C:membrane"/>
    <property type="evidence" value="ECO:0007669"/>
    <property type="project" value="UniProtKB-SubCell"/>
</dbReference>
<keyword evidence="10 12" id="KW-1133">Transmembrane helix</keyword>
<evidence type="ECO:0000256" key="7">
    <source>
        <dbReference type="ARBA" id="ARBA00022771"/>
    </source>
</evidence>
<comment type="caution">
    <text evidence="14">The sequence shown here is derived from an EMBL/GenBank/DDBJ whole genome shotgun (WGS) entry which is preliminary data.</text>
</comment>
<evidence type="ECO:0000256" key="10">
    <source>
        <dbReference type="ARBA" id="ARBA00022989"/>
    </source>
</evidence>
<dbReference type="EC" id="2.3.2.27" evidence="3"/>
<comment type="catalytic activity">
    <reaction evidence="1">
        <text>S-ubiquitinyl-[E2 ubiquitin-conjugating enzyme]-L-cysteine + [acceptor protein]-L-lysine = [E2 ubiquitin-conjugating enzyme]-L-cysteine + N(6)-ubiquitinyl-[acceptor protein]-L-lysine.</text>
        <dbReference type="EC" id="2.3.2.27"/>
    </reaction>
</comment>
<evidence type="ECO:0000256" key="6">
    <source>
        <dbReference type="ARBA" id="ARBA00022723"/>
    </source>
</evidence>
<evidence type="ECO:0000256" key="4">
    <source>
        <dbReference type="ARBA" id="ARBA00022679"/>
    </source>
</evidence>
<dbReference type="EMBL" id="JBHSFA010000007">
    <property type="protein sequence ID" value="MFC4543040.1"/>
    <property type="molecule type" value="Genomic_DNA"/>
</dbReference>
<accession>A0ABD5PR60</accession>
<evidence type="ECO:0000256" key="8">
    <source>
        <dbReference type="ARBA" id="ARBA00022786"/>
    </source>
</evidence>
<organism evidence="14 15">
    <name type="scientific">Halosolutus amylolyticus</name>
    <dbReference type="NCBI Taxonomy" id="2932267"/>
    <lineage>
        <taxon>Archaea</taxon>
        <taxon>Methanobacteriati</taxon>
        <taxon>Methanobacteriota</taxon>
        <taxon>Stenosarchaea group</taxon>
        <taxon>Halobacteria</taxon>
        <taxon>Halobacteriales</taxon>
        <taxon>Natrialbaceae</taxon>
        <taxon>Halosolutus</taxon>
    </lineage>
</organism>
<dbReference type="Proteomes" id="UP001595898">
    <property type="component" value="Unassembled WGS sequence"/>
</dbReference>
<dbReference type="Pfam" id="PF12483">
    <property type="entry name" value="GIDE"/>
    <property type="match status" value="1"/>
</dbReference>
<feature type="transmembrane region" description="Helical" evidence="12">
    <location>
        <begin position="254"/>
        <end position="272"/>
    </location>
</feature>
<dbReference type="RefSeq" id="WP_250140275.1">
    <property type="nucleotide sequence ID" value="NZ_JALIQP010000002.1"/>
</dbReference>
<feature type="domain" description="E3 Ubiquitin ligase MUL1-like" evidence="13">
    <location>
        <begin position="87"/>
        <end position="199"/>
    </location>
</feature>
<dbReference type="GO" id="GO:0061630">
    <property type="term" value="F:ubiquitin protein ligase activity"/>
    <property type="evidence" value="ECO:0007669"/>
    <property type="project" value="UniProtKB-EC"/>
</dbReference>
<evidence type="ECO:0000256" key="5">
    <source>
        <dbReference type="ARBA" id="ARBA00022692"/>
    </source>
</evidence>
<keyword evidence="4" id="KW-0808">Transferase</keyword>
<keyword evidence="5 12" id="KW-0812">Transmembrane</keyword>
<keyword evidence="9" id="KW-0862">Zinc</keyword>